<evidence type="ECO:0000256" key="2">
    <source>
        <dbReference type="ARBA" id="ARBA00022692"/>
    </source>
</evidence>
<evidence type="ECO:0000259" key="7">
    <source>
        <dbReference type="Pfam" id="PF05140"/>
    </source>
</evidence>
<dbReference type="GO" id="GO:0016020">
    <property type="term" value="C:membrane"/>
    <property type="evidence" value="ECO:0007669"/>
    <property type="project" value="UniProtKB-SubCell"/>
</dbReference>
<dbReference type="PANTHER" id="PTHR31566:SF0">
    <property type="entry name" value="CYTOCHROME C BIOGENESIS PROTEIN CCS1, CHLOROPLASTIC"/>
    <property type="match status" value="1"/>
</dbReference>
<dbReference type="PANTHER" id="PTHR31566">
    <property type="entry name" value="CYTOCHROME C BIOGENESIS PROTEIN CCS1, CHLOROPLASTIC"/>
    <property type="match status" value="1"/>
</dbReference>
<reference evidence="8" key="1">
    <citation type="submission" date="2021-01" db="EMBL/GenBank/DDBJ databases">
        <title>Whole genome shotgun sequence of Acrocarpospora phusangensis NBRC 108782.</title>
        <authorList>
            <person name="Komaki H."/>
            <person name="Tamura T."/>
        </authorList>
    </citation>
    <scope>NUCLEOTIDE SEQUENCE</scope>
    <source>
        <strain evidence="8">NBRC 108782</strain>
    </source>
</reference>
<dbReference type="GO" id="GO:0017004">
    <property type="term" value="P:cytochrome complex assembly"/>
    <property type="evidence" value="ECO:0007669"/>
    <property type="project" value="UniProtKB-KW"/>
</dbReference>
<comment type="subcellular location">
    <subcellularLocation>
        <location evidence="1">Membrane</location>
        <topology evidence="1">Multi-pass membrane protein</topology>
    </subcellularLocation>
</comment>
<feature type="transmembrane region" description="Helical" evidence="6">
    <location>
        <begin position="178"/>
        <end position="199"/>
    </location>
</feature>
<evidence type="ECO:0000256" key="1">
    <source>
        <dbReference type="ARBA" id="ARBA00004141"/>
    </source>
</evidence>
<keyword evidence="5 6" id="KW-0472">Membrane</keyword>
<evidence type="ECO:0000256" key="6">
    <source>
        <dbReference type="SAM" id="Phobius"/>
    </source>
</evidence>
<proteinExistence type="predicted"/>
<keyword evidence="3" id="KW-0201">Cytochrome c-type biogenesis</keyword>
<dbReference type="InterPro" id="IPR023494">
    <property type="entry name" value="Cyt_c_bgen_Ccs1/CcsB/ResB"/>
</dbReference>
<feature type="transmembrane region" description="Helical" evidence="6">
    <location>
        <begin position="91"/>
        <end position="112"/>
    </location>
</feature>
<dbReference type="Proteomes" id="UP000640052">
    <property type="component" value="Unassembled WGS sequence"/>
</dbReference>
<protein>
    <submittedName>
        <fullName evidence="8">Cytochrome c biosynthesis protein</fullName>
    </submittedName>
</protein>
<keyword evidence="2 6" id="KW-0812">Transmembrane</keyword>
<feature type="transmembrane region" description="Helical" evidence="6">
    <location>
        <begin position="449"/>
        <end position="468"/>
    </location>
</feature>
<keyword evidence="4 6" id="KW-1133">Transmembrane helix</keyword>
<sequence length="516" mass="56258">MTVTDQQDQKAAPKPVGLGVVGWLRWGWRTLTSMRTALILLFLFALASVPGSVFPQRAVDPGQVARYFADDRVKAEWLDRFWLFDVFRSPWFAAIYLLLFLSLIGCVLPRTLAHLKEIRRRPPAAPRNLLRLPHHAEFAADLDVAGAAAALRKRRFRVDTGPDWVAAEKGHLRETGNLVFHVSLLVLLLAVGAGSLYGYKGNVLVVEGDGFANTVAAYDRYSPGASVNAESLEPFSFRLTDFQATYIGPGHEKVGQPLTYSAKLSVLDAPGAPERTVDLRVNEPLDVNGTLTYLIGHGYAPVFRVTDGKGQVAYEGPVPCLTSNTSTYESECVIKVPDARPQQLAFLGRFLPSTLPVGEEWISVFPGAANPTVQIWPFSGDLGLDSGVPQSVYDLGAHKNLKPLGTMTEQPRPLAVGQSLDLPDGAGKIEFTGVKEWISLQTTYDPGRMPALLASIAAVIGLVLSLTVRRRRVWVRMKDGQVTVGGLSRTEGSNFTDEFAEIVASLNPRSGVPDDR</sequence>
<evidence type="ECO:0000256" key="3">
    <source>
        <dbReference type="ARBA" id="ARBA00022748"/>
    </source>
</evidence>
<evidence type="ECO:0000256" key="5">
    <source>
        <dbReference type="ARBA" id="ARBA00023136"/>
    </source>
</evidence>
<evidence type="ECO:0000313" key="8">
    <source>
        <dbReference type="EMBL" id="GIH22428.1"/>
    </source>
</evidence>
<keyword evidence="9" id="KW-1185">Reference proteome</keyword>
<organism evidence="8 9">
    <name type="scientific">Acrocarpospora phusangensis</name>
    <dbReference type="NCBI Taxonomy" id="1070424"/>
    <lineage>
        <taxon>Bacteria</taxon>
        <taxon>Bacillati</taxon>
        <taxon>Actinomycetota</taxon>
        <taxon>Actinomycetes</taxon>
        <taxon>Streptosporangiales</taxon>
        <taxon>Streptosporangiaceae</taxon>
        <taxon>Acrocarpospora</taxon>
    </lineage>
</organism>
<dbReference type="Pfam" id="PF05140">
    <property type="entry name" value="ResB"/>
    <property type="match status" value="1"/>
</dbReference>
<comment type="caution">
    <text evidence="8">The sequence shown here is derived from an EMBL/GenBank/DDBJ whole genome shotgun (WGS) entry which is preliminary data.</text>
</comment>
<evidence type="ECO:0000256" key="4">
    <source>
        <dbReference type="ARBA" id="ARBA00022989"/>
    </source>
</evidence>
<name>A0A919ULM0_9ACTN</name>
<dbReference type="AlphaFoldDB" id="A0A919ULM0"/>
<dbReference type="EMBL" id="BOOA01000004">
    <property type="protein sequence ID" value="GIH22428.1"/>
    <property type="molecule type" value="Genomic_DNA"/>
</dbReference>
<evidence type="ECO:0000313" key="9">
    <source>
        <dbReference type="Proteomes" id="UP000640052"/>
    </source>
</evidence>
<feature type="transmembrane region" description="Helical" evidence="6">
    <location>
        <begin position="37"/>
        <end position="54"/>
    </location>
</feature>
<dbReference type="InterPro" id="IPR007816">
    <property type="entry name" value="ResB-like_domain"/>
</dbReference>
<feature type="domain" description="ResB-like" evidence="7">
    <location>
        <begin position="34"/>
        <end position="500"/>
    </location>
</feature>
<gene>
    <name evidence="8" type="ORF">Aph01nite_07380</name>
</gene>
<dbReference type="RefSeq" id="WP_204039275.1">
    <property type="nucleotide sequence ID" value="NZ_BOOA01000004.1"/>
</dbReference>
<accession>A0A919ULM0</accession>